<comment type="caution">
    <text evidence="10">The sequence shown here is derived from an EMBL/GenBank/DDBJ whole genome shotgun (WGS) entry which is preliminary data.</text>
</comment>
<feature type="transmembrane region" description="Helical" evidence="8">
    <location>
        <begin position="657"/>
        <end position="677"/>
    </location>
</feature>
<dbReference type="GO" id="GO:0140359">
    <property type="term" value="F:ABC-type transporter activity"/>
    <property type="evidence" value="ECO:0007669"/>
    <property type="project" value="InterPro"/>
</dbReference>
<dbReference type="InterPro" id="IPR003439">
    <property type="entry name" value="ABC_transporter-like_ATP-bd"/>
</dbReference>
<accession>A0AAV8BTN6</accession>
<keyword evidence="3 8" id="KW-0812">Transmembrane</keyword>
<comment type="subcellular location">
    <subcellularLocation>
        <location evidence="1">Membrane</location>
        <topology evidence="1">Multi-pass membrane protein</topology>
    </subcellularLocation>
</comment>
<evidence type="ECO:0000313" key="10">
    <source>
        <dbReference type="EMBL" id="KAJ4746079.1"/>
    </source>
</evidence>
<gene>
    <name evidence="10" type="ORF">LUZ62_080484</name>
</gene>
<keyword evidence="4" id="KW-0547">Nucleotide-binding</keyword>
<keyword evidence="11" id="KW-1185">Reference proteome</keyword>
<evidence type="ECO:0000256" key="5">
    <source>
        <dbReference type="ARBA" id="ARBA00022840"/>
    </source>
</evidence>
<evidence type="ECO:0000256" key="7">
    <source>
        <dbReference type="ARBA" id="ARBA00023136"/>
    </source>
</evidence>
<dbReference type="InterPro" id="IPR017871">
    <property type="entry name" value="ABC_transporter-like_CS"/>
</dbReference>
<feature type="transmembrane region" description="Helical" evidence="8">
    <location>
        <begin position="431"/>
        <end position="452"/>
    </location>
</feature>
<dbReference type="PROSITE" id="PS00211">
    <property type="entry name" value="ABC_TRANSPORTER_1"/>
    <property type="match status" value="1"/>
</dbReference>
<evidence type="ECO:0000313" key="11">
    <source>
        <dbReference type="Proteomes" id="UP001140206"/>
    </source>
</evidence>
<organism evidence="10 11">
    <name type="scientific">Rhynchospora pubera</name>
    <dbReference type="NCBI Taxonomy" id="906938"/>
    <lineage>
        <taxon>Eukaryota</taxon>
        <taxon>Viridiplantae</taxon>
        <taxon>Streptophyta</taxon>
        <taxon>Embryophyta</taxon>
        <taxon>Tracheophyta</taxon>
        <taxon>Spermatophyta</taxon>
        <taxon>Magnoliopsida</taxon>
        <taxon>Liliopsida</taxon>
        <taxon>Poales</taxon>
        <taxon>Cyperaceae</taxon>
        <taxon>Cyperoideae</taxon>
        <taxon>Rhynchosporeae</taxon>
        <taxon>Rhynchospora</taxon>
    </lineage>
</organism>
<dbReference type="EMBL" id="JAMFTS010000005">
    <property type="protein sequence ID" value="KAJ4746079.1"/>
    <property type="molecule type" value="Genomic_DNA"/>
</dbReference>
<dbReference type="CDD" id="cd03213">
    <property type="entry name" value="ABCG_EPDR"/>
    <property type="match status" value="1"/>
</dbReference>
<protein>
    <submittedName>
        <fullName evidence="10">ABC transporter G family member 2</fullName>
    </submittedName>
</protein>
<dbReference type="InterPro" id="IPR050352">
    <property type="entry name" value="ABCG_transporters"/>
</dbReference>
<evidence type="ECO:0000256" key="4">
    <source>
        <dbReference type="ARBA" id="ARBA00022741"/>
    </source>
</evidence>
<feature type="transmembrane region" description="Helical" evidence="8">
    <location>
        <begin position="508"/>
        <end position="529"/>
    </location>
</feature>
<keyword evidence="6 8" id="KW-1133">Transmembrane helix</keyword>
<evidence type="ECO:0000256" key="3">
    <source>
        <dbReference type="ARBA" id="ARBA00022692"/>
    </source>
</evidence>
<dbReference type="AlphaFoldDB" id="A0AAV8BTN6"/>
<dbReference type="SMART" id="SM00382">
    <property type="entry name" value="AAA"/>
    <property type="match status" value="1"/>
</dbReference>
<dbReference type="Proteomes" id="UP001140206">
    <property type="component" value="Chromosome 5"/>
</dbReference>
<dbReference type="SUPFAM" id="SSF52540">
    <property type="entry name" value="P-loop containing nucleoside triphosphate hydrolases"/>
    <property type="match status" value="1"/>
</dbReference>
<reference evidence="10" key="1">
    <citation type="submission" date="2022-08" db="EMBL/GenBank/DDBJ databases">
        <authorList>
            <person name="Marques A."/>
        </authorList>
    </citation>
    <scope>NUCLEOTIDE SEQUENCE</scope>
    <source>
        <strain evidence="10">RhyPub2mFocal</strain>
        <tissue evidence="10">Leaves</tissue>
    </source>
</reference>
<sequence>MEEIEEINQDNTTATNCTPARSDEPLVLSFIDLTYHVKLAKKRQLITCFRNRSDSSESAPTTMDSTKTILDSVSGEAREGEILAILGPSGSGKSTLIDALANRIARKSLDGLISLNGEKIDNEEKLKAISAYVMQDDLLYPMLTVQETLMFSAELRLPQSVSRSKKRDRVSKLIELLGLGLVASAIVGDEGKRGISGGERRRVSIGVDIVHDPTILFLDEPTSGLDSTSAFMVVKVLQDIARRRSIVMMSIHQPSSRILGLLDHVLFLCKGTTVFDGPPASLPLFFSEFGRSIPEDQNRAEFVLDLIHELQSVPDGIKPLIEFKNSWLERRNAFHNGNSKSAHKRLLKDVIAAGCSHEKLNSYAYKKFANPWWAEVHQQVWILTRRSSVNTLRTPQLFLTQLGAVVLTGFIMGTLFWRLDGSPKGVVERVAFFTVAVSTMFYICAESLPTFLEERYIFIRETAHNMYRQSSYVISRTISSFPPLIVLSLTFALITFFAVGLAGGFPGLLFFMATILASFWAGSGFALFLSSILSHIVLGYAVVVAFLRFFVIFSGFFINRDRIPHYWIWFHYLSLVKYPYEAAMQNEFSDPNKCFVRGVQMFDNTPVEPYPYQTKVNLLTNISRSLRMNLTSTTCITTGPALLKRDAVTDLSKWNCLWTLVAWGFFFRFIFYIFLLAGSKNKRK</sequence>
<dbReference type="PANTHER" id="PTHR48041:SF128">
    <property type="entry name" value="OS03G0282100 PROTEIN"/>
    <property type="match status" value="1"/>
</dbReference>
<dbReference type="GO" id="GO:0016887">
    <property type="term" value="F:ATP hydrolysis activity"/>
    <property type="evidence" value="ECO:0007669"/>
    <property type="project" value="InterPro"/>
</dbReference>
<evidence type="ECO:0000256" key="8">
    <source>
        <dbReference type="SAM" id="Phobius"/>
    </source>
</evidence>
<dbReference type="InterPro" id="IPR027417">
    <property type="entry name" value="P-loop_NTPase"/>
</dbReference>
<dbReference type="Pfam" id="PF01061">
    <property type="entry name" value="ABC2_membrane"/>
    <property type="match status" value="1"/>
</dbReference>
<feature type="domain" description="ABC transporter" evidence="9">
    <location>
        <begin position="50"/>
        <end position="295"/>
    </location>
</feature>
<dbReference type="Gene3D" id="3.40.50.300">
    <property type="entry name" value="P-loop containing nucleotide triphosphate hydrolases"/>
    <property type="match status" value="1"/>
</dbReference>
<evidence type="ECO:0000256" key="1">
    <source>
        <dbReference type="ARBA" id="ARBA00004141"/>
    </source>
</evidence>
<dbReference type="GO" id="GO:0005524">
    <property type="term" value="F:ATP binding"/>
    <property type="evidence" value="ECO:0007669"/>
    <property type="project" value="UniProtKB-KW"/>
</dbReference>
<dbReference type="InterPro" id="IPR013525">
    <property type="entry name" value="ABC2_TM"/>
</dbReference>
<keyword evidence="7 8" id="KW-0472">Membrane</keyword>
<keyword evidence="5" id="KW-0067">ATP-binding</keyword>
<keyword evidence="2" id="KW-0813">Transport</keyword>
<dbReference type="PANTHER" id="PTHR48041">
    <property type="entry name" value="ABC TRANSPORTER G FAMILY MEMBER 28"/>
    <property type="match status" value="1"/>
</dbReference>
<dbReference type="GO" id="GO:0016020">
    <property type="term" value="C:membrane"/>
    <property type="evidence" value="ECO:0007669"/>
    <property type="project" value="UniProtKB-SubCell"/>
</dbReference>
<dbReference type="InterPro" id="IPR003593">
    <property type="entry name" value="AAA+_ATPase"/>
</dbReference>
<dbReference type="Pfam" id="PF00005">
    <property type="entry name" value="ABC_tran"/>
    <property type="match status" value="1"/>
</dbReference>
<proteinExistence type="predicted"/>
<evidence type="ECO:0000259" key="9">
    <source>
        <dbReference type="PROSITE" id="PS50893"/>
    </source>
</evidence>
<evidence type="ECO:0000256" key="2">
    <source>
        <dbReference type="ARBA" id="ARBA00022448"/>
    </source>
</evidence>
<dbReference type="PROSITE" id="PS50893">
    <property type="entry name" value="ABC_TRANSPORTER_2"/>
    <property type="match status" value="1"/>
</dbReference>
<feature type="transmembrane region" description="Helical" evidence="8">
    <location>
        <begin position="397"/>
        <end position="419"/>
    </location>
</feature>
<feature type="transmembrane region" description="Helical" evidence="8">
    <location>
        <begin position="536"/>
        <end position="558"/>
    </location>
</feature>
<evidence type="ECO:0000256" key="6">
    <source>
        <dbReference type="ARBA" id="ARBA00022989"/>
    </source>
</evidence>
<name>A0AAV8BTN6_9POAL</name>
<feature type="transmembrane region" description="Helical" evidence="8">
    <location>
        <begin position="473"/>
        <end position="502"/>
    </location>
</feature>